<dbReference type="EMBL" id="JAEFBJ010000013">
    <property type="protein sequence ID" value="KAG7536992.1"/>
    <property type="molecule type" value="Genomic_DNA"/>
</dbReference>
<dbReference type="AlphaFoldDB" id="A0A8T1XW63"/>
<comment type="caution">
    <text evidence="2">The sequence shown here is derived from an EMBL/GenBank/DDBJ whole genome shotgun (WGS) entry which is preliminary data.</text>
</comment>
<dbReference type="PANTHER" id="PTHR11439:SF470">
    <property type="entry name" value="CYSTEINE-RICH RLK (RECEPTOR-LIKE PROTEIN KINASE) 8"/>
    <property type="match status" value="1"/>
</dbReference>
<keyword evidence="2" id="KW-0695">RNA-directed DNA polymerase</keyword>
<feature type="domain" description="Reverse transcriptase Ty1/copia-type" evidence="1">
    <location>
        <begin position="106"/>
        <end position="212"/>
    </location>
</feature>
<name>A0A8T1XW63_ARASU</name>
<evidence type="ECO:0000313" key="3">
    <source>
        <dbReference type="Proteomes" id="UP000694251"/>
    </source>
</evidence>
<evidence type="ECO:0000313" key="2">
    <source>
        <dbReference type="EMBL" id="KAG7536992.1"/>
    </source>
</evidence>
<dbReference type="GO" id="GO:0003964">
    <property type="term" value="F:RNA-directed DNA polymerase activity"/>
    <property type="evidence" value="ECO:0007669"/>
    <property type="project" value="UniProtKB-KW"/>
</dbReference>
<organism evidence="2 3">
    <name type="scientific">Arabidopsis suecica</name>
    <name type="common">Swedish thale-cress</name>
    <name type="synonym">Cardaminopsis suecica</name>
    <dbReference type="NCBI Taxonomy" id="45249"/>
    <lineage>
        <taxon>Eukaryota</taxon>
        <taxon>Viridiplantae</taxon>
        <taxon>Streptophyta</taxon>
        <taxon>Embryophyta</taxon>
        <taxon>Tracheophyta</taxon>
        <taxon>Spermatophyta</taxon>
        <taxon>Magnoliopsida</taxon>
        <taxon>eudicotyledons</taxon>
        <taxon>Gunneridae</taxon>
        <taxon>Pentapetalae</taxon>
        <taxon>rosids</taxon>
        <taxon>malvids</taxon>
        <taxon>Brassicales</taxon>
        <taxon>Brassicaceae</taxon>
        <taxon>Camelineae</taxon>
        <taxon>Arabidopsis</taxon>
    </lineage>
</organism>
<reference evidence="2 3" key="1">
    <citation type="submission" date="2020-12" db="EMBL/GenBank/DDBJ databases">
        <title>Concerted genomic and epigenomic changes stabilize Arabidopsis allopolyploids.</title>
        <authorList>
            <person name="Chen Z."/>
        </authorList>
    </citation>
    <scope>NUCLEOTIDE SEQUENCE [LARGE SCALE GENOMIC DNA]</scope>
    <source>
        <strain evidence="2">As9502</strain>
        <tissue evidence="2">Leaf</tissue>
    </source>
</reference>
<feature type="domain" description="Reverse transcriptase Ty1/copia-type" evidence="1">
    <location>
        <begin position="221"/>
        <end position="310"/>
    </location>
</feature>
<protein>
    <submittedName>
        <fullName evidence="2">Reverse transcriptase RNA-dependent DNA polymerase</fullName>
    </submittedName>
</protein>
<keyword evidence="3" id="KW-1185">Reference proteome</keyword>
<accession>A0A8T1XW63</accession>
<keyword evidence="2" id="KW-0808">Transferase</keyword>
<proteinExistence type="predicted"/>
<dbReference type="PANTHER" id="PTHR11439">
    <property type="entry name" value="GAG-POL-RELATED RETROTRANSPOSON"/>
    <property type="match status" value="1"/>
</dbReference>
<dbReference type="OrthoDB" id="414945at2759"/>
<dbReference type="InterPro" id="IPR013103">
    <property type="entry name" value="RVT_2"/>
</dbReference>
<keyword evidence="2" id="KW-0548">Nucleotidyltransferase</keyword>
<dbReference type="Proteomes" id="UP000694251">
    <property type="component" value="Chromosome 13"/>
</dbReference>
<gene>
    <name evidence="2" type="ORF">ISN44_As13g009190</name>
</gene>
<evidence type="ECO:0000259" key="1">
    <source>
        <dbReference type="Pfam" id="PF07727"/>
    </source>
</evidence>
<dbReference type="CDD" id="cd09272">
    <property type="entry name" value="RNase_HI_RT_Ty1"/>
    <property type="match status" value="1"/>
</dbReference>
<sequence length="599" mass="67542">MNAVPIEDLETVKADSQHEACDLVIDLTRKSKPPTYLQDYHCYFVNAEIPYPLCNYLSYERISGPYHFFFTAITKEFEPTTYNEAKQHLVWTNAMGEETIALESTNTWSICSLPAGKHVIGCKWVYKVKYNSDGTLERHKARLVATGYTHKEGLDYVDTYSHVAKLTSFKMLLASTAKLGWSLSQLDLSNAFLNGDLNEKIYMKLPPGYIPRQEDSLLTMMCVKDSVVLLVLVYVDDIIISSNNDAAAEDLKTQLKSHFKLRDLGPAKYFLGLEIARSSAGISVCQRKYTLELLDYAGLLACRPSSIPMEPNQKMSHDDGGELIDNQESYRSIVGKLVYLTITRPDITFAVGTLSQHTAKPRENHWKVVIKLLHYLKGTVGQGLFNSSDPSMVFSAYADSDFSTCPDSRRSVSGYCVFLGNSLISWKSKKQDICSRSSAEAEYRARALAVCEIVWLRSLLTDLHIPVDKPTVLYYDNQAAIHIANNSVFHERTKHIDRDCHTVRDRVTEGTLKLIHVNTEYRIADILTKPLYPTDMIMDTQALDEVPEEALIVPEGPMTRSKTRKLAGAVWKVLGNIRNKEEDQLTQCTFTSISFVDSS</sequence>
<dbReference type="Pfam" id="PF07727">
    <property type="entry name" value="RVT_2"/>
    <property type="match status" value="2"/>
</dbReference>